<reference evidence="3 4" key="1">
    <citation type="submission" date="2018-08" db="EMBL/GenBank/DDBJ databases">
        <title>The multiple taxonomic identification of Sphingomonas gilva.</title>
        <authorList>
            <person name="Zhu D."/>
            <person name="Zheng S."/>
        </authorList>
    </citation>
    <scope>NUCLEOTIDE SEQUENCE [LARGE SCALE GENOMIC DNA]</scope>
    <source>
        <strain evidence="3 4">ZDH117</strain>
    </source>
</reference>
<dbReference type="AlphaFoldDB" id="A0A396RP16"/>
<protein>
    <submittedName>
        <fullName evidence="3">Uncharacterized protein</fullName>
    </submittedName>
</protein>
<keyword evidence="1" id="KW-0175">Coiled coil</keyword>
<dbReference type="Proteomes" id="UP000266693">
    <property type="component" value="Unassembled WGS sequence"/>
</dbReference>
<keyword evidence="4" id="KW-1185">Reference proteome</keyword>
<feature type="coiled-coil region" evidence="1">
    <location>
        <begin position="355"/>
        <end position="389"/>
    </location>
</feature>
<organism evidence="3 4">
    <name type="scientific">Sphingomonas gilva</name>
    <dbReference type="NCBI Taxonomy" id="2305907"/>
    <lineage>
        <taxon>Bacteria</taxon>
        <taxon>Pseudomonadati</taxon>
        <taxon>Pseudomonadota</taxon>
        <taxon>Alphaproteobacteria</taxon>
        <taxon>Sphingomonadales</taxon>
        <taxon>Sphingomonadaceae</taxon>
        <taxon>Sphingomonas</taxon>
    </lineage>
</organism>
<sequence>MGVAKLLIGVPTLPGMGTTQAADVPPWKATLTCTQIAIDRTKSLKALQDDRDSKSKARDGAVADLAGYNADYLGDTDQPDSVKQGRKTKAEDVRKKTKAAAEAVTAYGKAKDLLTFRSRSNFPADAASFALLEATPADVGGKLADMLKIELSNGAAGVATEIWVICPNLQVRPTAADCGKDASGFPLGKMTTAQEEIDKLLTKAAVARDFRPIRRRTTISGLTSASQCNADTKSPCGVLYRVPTPARLQLCKLTEASDCGGLLPGNANIVLREERNAPQLGGVRSLPLRNDMFEGNSLVAAFAPDGMPVSMTYAKTGAELPGLLGAAGEVVTGASEIDAYNRARGLRETQNATTIANAQTALDLARRKEMDAERERIEAQAKLDALVDATTGNMP</sequence>
<comment type="caution">
    <text evidence="3">The sequence shown here is derived from an EMBL/GenBank/DDBJ whole genome shotgun (WGS) entry which is preliminary data.</text>
</comment>
<gene>
    <name evidence="3" type="ORF">D1610_06755</name>
</gene>
<name>A0A396RP16_9SPHN</name>
<evidence type="ECO:0000256" key="2">
    <source>
        <dbReference type="SAM" id="MobiDB-lite"/>
    </source>
</evidence>
<evidence type="ECO:0000313" key="4">
    <source>
        <dbReference type="Proteomes" id="UP000266693"/>
    </source>
</evidence>
<dbReference type="EMBL" id="QWLV01000002">
    <property type="protein sequence ID" value="RHW18178.1"/>
    <property type="molecule type" value="Genomic_DNA"/>
</dbReference>
<proteinExistence type="predicted"/>
<feature type="region of interest" description="Disordered" evidence="2">
    <location>
        <begin position="75"/>
        <end position="94"/>
    </location>
</feature>
<evidence type="ECO:0000256" key="1">
    <source>
        <dbReference type="SAM" id="Coils"/>
    </source>
</evidence>
<evidence type="ECO:0000313" key="3">
    <source>
        <dbReference type="EMBL" id="RHW18178.1"/>
    </source>
</evidence>
<accession>A0A396RP16</accession>